<dbReference type="GO" id="GO:0005829">
    <property type="term" value="C:cytosol"/>
    <property type="evidence" value="ECO:0007669"/>
    <property type="project" value="TreeGrafter"/>
</dbReference>
<reference evidence="6 7" key="1">
    <citation type="submission" date="2014-03" db="EMBL/GenBank/DDBJ databases">
        <title>Bradyrhizobium valentinum sp. nov., isolated from effective nodules of Lupinus mariae-josephae, a lupine endemic of basic-lime soils in Eastern Spain.</title>
        <authorList>
            <person name="Duran D."/>
            <person name="Rey L."/>
            <person name="Navarro A."/>
            <person name="Busquets A."/>
            <person name="Imperial J."/>
            <person name="Ruiz-Argueso T."/>
        </authorList>
    </citation>
    <scope>NUCLEOTIDE SEQUENCE [LARGE SCALE GENOMIC DNA]</scope>
    <source>
        <strain evidence="6 7">PAC68</strain>
    </source>
</reference>
<dbReference type="GO" id="GO:0004601">
    <property type="term" value="F:peroxidase activity"/>
    <property type="evidence" value="ECO:0007669"/>
    <property type="project" value="UniProtKB-KW"/>
</dbReference>
<comment type="cofactor">
    <cofactor evidence="1">
        <name>heme b</name>
        <dbReference type="ChEBI" id="CHEBI:60344"/>
    </cofactor>
</comment>
<dbReference type="GO" id="GO:0046872">
    <property type="term" value="F:metal ion binding"/>
    <property type="evidence" value="ECO:0007669"/>
    <property type="project" value="UniProtKB-KW"/>
</dbReference>
<dbReference type="PROSITE" id="PS51404">
    <property type="entry name" value="DYP_PEROXIDASE"/>
    <property type="match status" value="1"/>
</dbReference>
<dbReference type="SUPFAM" id="SSF54909">
    <property type="entry name" value="Dimeric alpha+beta barrel"/>
    <property type="match status" value="1"/>
</dbReference>
<keyword evidence="2" id="KW-0575">Peroxidase</keyword>
<dbReference type="PANTHER" id="PTHR30521">
    <property type="entry name" value="DEFERROCHELATASE/PEROXIDASE"/>
    <property type="match status" value="1"/>
</dbReference>
<dbReference type="AlphaFoldDB" id="A0A0R3KIJ7"/>
<organism evidence="6 7">
    <name type="scientific">Bradyrhizobium jicamae</name>
    <dbReference type="NCBI Taxonomy" id="280332"/>
    <lineage>
        <taxon>Bacteria</taxon>
        <taxon>Pseudomonadati</taxon>
        <taxon>Pseudomonadota</taxon>
        <taxon>Alphaproteobacteria</taxon>
        <taxon>Hyphomicrobiales</taxon>
        <taxon>Nitrobacteraceae</taxon>
        <taxon>Bradyrhizobium</taxon>
    </lineage>
</organism>
<dbReference type="GO" id="GO:0020037">
    <property type="term" value="F:heme binding"/>
    <property type="evidence" value="ECO:0007669"/>
    <property type="project" value="InterPro"/>
</dbReference>
<keyword evidence="3" id="KW-0479">Metal-binding</keyword>
<dbReference type="InterPro" id="IPR011008">
    <property type="entry name" value="Dimeric_a/b-barrel"/>
</dbReference>
<protein>
    <recommendedName>
        <fullName evidence="8">Peroxidase</fullName>
    </recommendedName>
</protein>
<evidence type="ECO:0000256" key="2">
    <source>
        <dbReference type="ARBA" id="ARBA00022559"/>
    </source>
</evidence>
<sequence length="474" mass="52399">MINLADLQGNILRGYTKKPHVRYLILEVVDRSAARLWLAASVSGRNGVPQITSGDWGENKPDTCFNIGLTYEGLCALGTPSASLKMFPNEFVEGMTARALKLGDVGASAPEKWPAPFNEPKRIHLIATIYAEKFEQLNEVQKRALPDEKAFRLLGTREGYNFPGDFVHFGYRDNITQPRFEGVHDPERYPDRQPRAPLGTVLLGHPTNLEGLMWRVPHPVALGHNGTFNAFRVLKQHVADFERYLDRAASYLLEHPQGYELLPRGEEEKIGKGPSRRAALREIVAANLCGRWRDGTPLALSADAPDPNVDLTDFDYVGVGDARCPHGAHIRRCNPRGGQIVQRIANNSRRLVRRGVPYGPPYNPDGPLYDPAKPYDGDEPERGLLGNFIGASLGAQFEAMSCDWLNLGLQDPRITGSNDPISGTNDPGTSWFDLPLKSGDTIRLHGLPEFVSTRGGAYTFLPSLKAIEYLGSPM</sequence>
<accession>A0A0R3KIJ7</accession>
<gene>
    <name evidence="6" type="ORF">CQ12_26445</name>
</gene>
<name>A0A0R3KIJ7_9BRAD</name>
<dbReference type="STRING" id="280332.CQ12_26445"/>
<dbReference type="InterPro" id="IPR006314">
    <property type="entry name" value="Dyp_peroxidase"/>
</dbReference>
<dbReference type="RefSeq" id="WP_057840908.1">
    <property type="nucleotide sequence ID" value="NZ_LLXZ01000234.1"/>
</dbReference>
<evidence type="ECO:0000256" key="5">
    <source>
        <dbReference type="ARBA" id="ARBA00023004"/>
    </source>
</evidence>
<evidence type="ECO:0000256" key="1">
    <source>
        <dbReference type="ARBA" id="ARBA00001970"/>
    </source>
</evidence>
<proteinExistence type="predicted"/>
<comment type="caution">
    <text evidence="6">The sequence shown here is derived from an EMBL/GenBank/DDBJ whole genome shotgun (WGS) entry which is preliminary data.</text>
</comment>
<keyword evidence="5" id="KW-0408">Iron</keyword>
<dbReference type="PANTHER" id="PTHR30521:SF5">
    <property type="entry name" value="BLR4509 PROTEIN"/>
    <property type="match status" value="1"/>
</dbReference>
<dbReference type="OrthoDB" id="236246at2"/>
<evidence type="ECO:0000313" key="6">
    <source>
        <dbReference type="EMBL" id="KRQ92725.1"/>
    </source>
</evidence>
<keyword evidence="7" id="KW-1185">Reference proteome</keyword>
<dbReference type="Proteomes" id="UP000050863">
    <property type="component" value="Unassembled WGS sequence"/>
</dbReference>
<keyword evidence="4" id="KW-0560">Oxidoreductase</keyword>
<evidence type="ECO:0000256" key="3">
    <source>
        <dbReference type="ARBA" id="ARBA00022723"/>
    </source>
</evidence>
<evidence type="ECO:0008006" key="8">
    <source>
        <dbReference type="Google" id="ProtNLM"/>
    </source>
</evidence>
<dbReference type="EMBL" id="LLXZ01000234">
    <property type="protein sequence ID" value="KRQ92725.1"/>
    <property type="molecule type" value="Genomic_DNA"/>
</dbReference>
<evidence type="ECO:0000256" key="4">
    <source>
        <dbReference type="ARBA" id="ARBA00023002"/>
    </source>
</evidence>
<evidence type="ECO:0000313" key="7">
    <source>
        <dbReference type="Proteomes" id="UP000050863"/>
    </source>
</evidence>